<dbReference type="Proteomes" id="UP000036681">
    <property type="component" value="Unplaced"/>
</dbReference>
<evidence type="ECO:0000313" key="1">
    <source>
        <dbReference type="Proteomes" id="UP000036681"/>
    </source>
</evidence>
<reference evidence="2" key="1">
    <citation type="submission" date="2017-02" db="UniProtKB">
        <authorList>
            <consortium name="WormBaseParasite"/>
        </authorList>
    </citation>
    <scope>IDENTIFICATION</scope>
</reference>
<evidence type="ECO:0000313" key="2">
    <source>
        <dbReference type="WBParaSite" id="ALUE_0000853501-mRNA-1"/>
    </source>
</evidence>
<name>A0A0M3HYE9_ASCLU</name>
<keyword evidence="1" id="KW-1185">Reference proteome</keyword>
<sequence>MVEVIVETTEVTVESVEVAVESVEVVQVVAEVVQSVVEVVADVAAAVEVAAAPVVEVGAVRPRVVERHSQSREERYRRTSGHRENRLLISDFSSLINQLLKQILRVFPILISYEIF</sequence>
<accession>A0A0M3HYE9</accession>
<proteinExistence type="predicted"/>
<organism evidence="1 2">
    <name type="scientific">Ascaris lumbricoides</name>
    <name type="common">Giant roundworm</name>
    <dbReference type="NCBI Taxonomy" id="6252"/>
    <lineage>
        <taxon>Eukaryota</taxon>
        <taxon>Metazoa</taxon>
        <taxon>Ecdysozoa</taxon>
        <taxon>Nematoda</taxon>
        <taxon>Chromadorea</taxon>
        <taxon>Rhabditida</taxon>
        <taxon>Spirurina</taxon>
        <taxon>Ascaridomorpha</taxon>
        <taxon>Ascaridoidea</taxon>
        <taxon>Ascarididae</taxon>
        <taxon>Ascaris</taxon>
    </lineage>
</organism>
<dbReference type="AlphaFoldDB" id="A0A0M3HYE9"/>
<dbReference type="WBParaSite" id="ALUE_0000853501-mRNA-1">
    <property type="protein sequence ID" value="ALUE_0000853501-mRNA-1"/>
    <property type="gene ID" value="ALUE_0000853501"/>
</dbReference>
<protein>
    <submittedName>
        <fullName evidence="2">Uncharacterized protein</fullName>
    </submittedName>
</protein>